<dbReference type="AlphaFoldDB" id="A0A7W5GAL9"/>
<feature type="transmembrane region" description="Helical" evidence="1">
    <location>
        <begin position="67"/>
        <end position="85"/>
    </location>
</feature>
<feature type="transmembrane region" description="Helical" evidence="1">
    <location>
        <begin position="97"/>
        <end position="121"/>
    </location>
</feature>
<keyword evidence="3" id="KW-1185">Reference proteome</keyword>
<sequence>MHIDMVLNIICGLVIPWLAAIPLIRNNPRILVLICPISAVSSLVINSLGFQMGFWDFTPFIPNDESVSAMPLDLGIYPILGSYLIMTIKFHKSKTAFILFLFIFFTTLLEFIALLFGKVSYGNGWNIGYTFLSYVLAFGLVYLYYKLLSRFRML</sequence>
<feature type="transmembrane region" description="Helical" evidence="1">
    <location>
        <begin position="31"/>
        <end position="55"/>
    </location>
</feature>
<organism evidence="2 3">
    <name type="scientific">Paenibacillus endophyticus</name>
    <dbReference type="NCBI Taxonomy" id="1294268"/>
    <lineage>
        <taxon>Bacteria</taxon>
        <taxon>Bacillati</taxon>
        <taxon>Bacillota</taxon>
        <taxon>Bacilli</taxon>
        <taxon>Bacillales</taxon>
        <taxon>Paenibacillaceae</taxon>
        <taxon>Paenibacillus</taxon>
    </lineage>
</organism>
<dbReference type="Proteomes" id="UP000518605">
    <property type="component" value="Unassembled WGS sequence"/>
</dbReference>
<keyword evidence="1" id="KW-0812">Transmembrane</keyword>
<dbReference type="NCBIfam" id="NF041644">
    <property type="entry name" value="CBO0543_fam"/>
    <property type="match status" value="1"/>
</dbReference>
<proteinExistence type="predicted"/>
<name>A0A7W5GAL9_9BACL</name>
<keyword evidence="1" id="KW-1133">Transmembrane helix</keyword>
<dbReference type="InterPro" id="IPR048147">
    <property type="entry name" value="CBO0543-like"/>
</dbReference>
<evidence type="ECO:0000256" key="1">
    <source>
        <dbReference type="SAM" id="Phobius"/>
    </source>
</evidence>
<feature type="transmembrane region" description="Helical" evidence="1">
    <location>
        <begin position="6"/>
        <end position="24"/>
    </location>
</feature>
<dbReference type="RefSeq" id="WP_183563392.1">
    <property type="nucleotide sequence ID" value="NZ_CBCSLB010000006.1"/>
</dbReference>
<keyword evidence="1" id="KW-0472">Membrane</keyword>
<protein>
    <submittedName>
        <fullName evidence="2">Uncharacterized protein</fullName>
    </submittedName>
</protein>
<accession>A0A7W5GAL9</accession>
<reference evidence="2 3" key="1">
    <citation type="submission" date="2020-08" db="EMBL/GenBank/DDBJ databases">
        <title>Genomic Encyclopedia of Type Strains, Phase III (KMG-III): the genomes of soil and plant-associated and newly described type strains.</title>
        <authorList>
            <person name="Whitman W."/>
        </authorList>
    </citation>
    <scope>NUCLEOTIDE SEQUENCE [LARGE SCALE GENOMIC DNA]</scope>
    <source>
        <strain evidence="2 3">CECT 8234</strain>
    </source>
</reference>
<evidence type="ECO:0000313" key="3">
    <source>
        <dbReference type="Proteomes" id="UP000518605"/>
    </source>
</evidence>
<gene>
    <name evidence="2" type="ORF">FHS16_002947</name>
</gene>
<evidence type="ECO:0000313" key="2">
    <source>
        <dbReference type="EMBL" id="MBB3152890.1"/>
    </source>
</evidence>
<dbReference type="EMBL" id="JACHXW010000007">
    <property type="protein sequence ID" value="MBB3152890.1"/>
    <property type="molecule type" value="Genomic_DNA"/>
</dbReference>
<comment type="caution">
    <text evidence="2">The sequence shown here is derived from an EMBL/GenBank/DDBJ whole genome shotgun (WGS) entry which is preliminary data.</text>
</comment>
<feature type="transmembrane region" description="Helical" evidence="1">
    <location>
        <begin position="127"/>
        <end position="145"/>
    </location>
</feature>